<feature type="non-terminal residue" evidence="1">
    <location>
        <position position="1"/>
    </location>
</feature>
<evidence type="ECO:0000313" key="1">
    <source>
        <dbReference type="EMBL" id="KAG0412252.1"/>
    </source>
</evidence>
<sequence>AMKALSSFPRPVSWLALYHLLSQVPFAVPSSSSRWSEWSPWSSCSRTCGGGVAFRSRTCQISGLMIDSQWSDESTTKRKYYSWSDPRLQCTGANGQHKLCNVEKCPPGSSGYTDEQCSAFNDRLVAGRRAVKWLAVEEHPQSKGRNPCELRCRSHDSTMTLSFGKMANGTRCGQSSVCINGRCVVVGCDGLVGSTVRADMCGVCGGRNFSCVQVQQMYSSKKGELFNLTAVTVIPSGATSIYIEEHTLNTLSLWDRWPYSAGTNKTAVPVQQKARSSPEDIISAGGALFVHKTQLNGSETLSSKGATRSPVTLAVYLVEKGSPNIRYEYWIPKEGGAHRDVTTDLTNTDVAILRDADVARTRPPSSEFFRRAQLSVSSPSDNRIPLSVYQPGSYAEAWTSRPGNDVIEVPDRNDFGGGTFHGNEETKRKTKKAKQKKGRCPICHRARNQRRHFCKSDI</sequence>
<proteinExistence type="predicted"/>
<keyword evidence="2" id="KW-1185">Reference proteome</keyword>
<evidence type="ECO:0000313" key="2">
    <source>
        <dbReference type="Proteomes" id="UP000805193"/>
    </source>
</evidence>
<accession>A0AC60NYK9</accession>
<organism evidence="1 2">
    <name type="scientific">Ixodes persulcatus</name>
    <name type="common">Taiga tick</name>
    <dbReference type="NCBI Taxonomy" id="34615"/>
    <lineage>
        <taxon>Eukaryota</taxon>
        <taxon>Metazoa</taxon>
        <taxon>Ecdysozoa</taxon>
        <taxon>Arthropoda</taxon>
        <taxon>Chelicerata</taxon>
        <taxon>Arachnida</taxon>
        <taxon>Acari</taxon>
        <taxon>Parasitiformes</taxon>
        <taxon>Ixodida</taxon>
        <taxon>Ixodoidea</taxon>
        <taxon>Ixodidae</taxon>
        <taxon>Ixodinae</taxon>
        <taxon>Ixodes</taxon>
    </lineage>
</organism>
<feature type="non-terminal residue" evidence="1">
    <location>
        <position position="458"/>
    </location>
</feature>
<dbReference type="EMBL" id="JABSTQ010011364">
    <property type="protein sequence ID" value="KAG0412252.1"/>
    <property type="molecule type" value="Genomic_DNA"/>
</dbReference>
<comment type="caution">
    <text evidence="1">The sequence shown here is derived from an EMBL/GenBank/DDBJ whole genome shotgun (WGS) entry which is preliminary data.</text>
</comment>
<dbReference type="Proteomes" id="UP000805193">
    <property type="component" value="Unassembled WGS sequence"/>
</dbReference>
<reference evidence="1 2" key="1">
    <citation type="journal article" date="2020" name="Cell">
        <title>Large-Scale Comparative Analyses of Tick Genomes Elucidate Their Genetic Diversity and Vector Capacities.</title>
        <authorList>
            <consortium name="Tick Genome and Microbiome Consortium (TIGMIC)"/>
            <person name="Jia N."/>
            <person name="Wang J."/>
            <person name="Shi W."/>
            <person name="Du L."/>
            <person name="Sun Y."/>
            <person name="Zhan W."/>
            <person name="Jiang J.F."/>
            <person name="Wang Q."/>
            <person name="Zhang B."/>
            <person name="Ji P."/>
            <person name="Bell-Sakyi L."/>
            <person name="Cui X.M."/>
            <person name="Yuan T.T."/>
            <person name="Jiang B.G."/>
            <person name="Yang W.F."/>
            <person name="Lam T.T."/>
            <person name="Chang Q.C."/>
            <person name="Ding S.J."/>
            <person name="Wang X.J."/>
            <person name="Zhu J.G."/>
            <person name="Ruan X.D."/>
            <person name="Zhao L."/>
            <person name="Wei J.T."/>
            <person name="Ye R.Z."/>
            <person name="Que T.C."/>
            <person name="Du C.H."/>
            <person name="Zhou Y.H."/>
            <person name="Cheng J.X."/>
            <person name="Dai P.F."/>
            <person name="Guo W.B."/>
            <person name="Han X.H."/>
            <person name="Huang E.J."/>
            <person name="Li L.F."/>
            <person name="Wei W."/>
            <person name="Gao Y.C."/>
            <person name="Liu J.Z."/>
            <person name="Shao H.Z."/>
            <person name="Wang X."/>
            <person name="Wang C.C."/>
            <person name="Yang T.C."/>
            <person name="Huo Q.B."/>
            <person name="Li W."/>
            <person name="Chen H.Y."/>
            <person name="Chen S.E."/>
            <person name="Zhou L.G."/>
            <person name="Ni X.B."/>
            <person name="Tian J.H."/>
            <person name="Sheng Y."/>
            <person name="Liu T."/>
            <person name="Pan Y.S."/>
            <person name="Xia L.Y."/>
            <person name="Li J."/>
            <person name="Zhao F."/>
            <person name="Cao W.C."/>
        </authorList>
    </citation>
    <scope>NUCLEOTIDE SEQUENCE [LARGE SCALE GENOMIC DNA]</scope>
    <source>
        <strain evidence="1">Iper-2018</strain>
    </source>
</reference>
<protein>
    <submittedName>
        <fullName evidence="1">Uncharacterized protein</fullName>
    </submittedName>
</protein>
<name>A0AC60NYK9_IXOPE</name>
<gene>
    <name evidence="1" type="ORF">HPB47_010612</name>
</gene>